<comment type="catalytic activity">
    <reaction evidence="8">
        <text>dTTP + alpha-D-glucose 1-phosphate + H(+) = dTDP-alpha-D-glucose + diphosphate</text>
        <dbReference type="Rhea" id="RHEA:15225"/>
        <dbReference type="ChEBI" id="CHEBI:15378"/>
        <dbReference type="ChEBI" id="CHEBI:33019"/>
        <dbReference type="ChEBI" id="CHEBI:37568"/>
        <dbReference type="ChEBI" id="CHEBI:57477"/>
        <dbReference type="ChEBI" id="CHEBI:58601"/>
        <dbReference type="EC" id="2.7.7.24"/>
    </reaction>
</comment>
<evidence type="ECO:0000259" key="9">
    <source>
        <dbReference type="Pfam" id="PF00483"/>
    </source>
</evidence>
<evidence type="ECO:0000256" key="5">
    <source>
        <dbReference type="ARBA" id="ARBA00022695"/>
    </source>
</evidence>
<dbReference type="InterPro" id="IPR029044">
    <property type="entry name" value="Nucleotide-diphossugar_trans"/>
</dbReference>
<evidence type="ECO:0000256" key="3">
    <source>
        <dbReference type="ARBA" id="ARBA00012461"/>
    </source>
</evidence>
<dbReference type="GO" id="GO:0046872">
    <property type="term" value="F:metal ion binding"/>
    <property type="evidence" value="ECO:0007669"/>
    <property type="project" value="UniProtKB-KW"/>
</dbReference>
<dbReference type="InterPro" id="IPR005907">
    <property type="entry name" value="G1P_thy_trans_s"/>
</dbReference>
<evidence type="ECO:0000256" key="8">
    <source>
        <dbReference type="ARBA" id="ARBA00049336"/>
    </source>
</evidence>
<gene>
    <name evidence="10" type="ORF">PX52LOC_03223</name>
</gene>
<keyword evidence="7" id="KW-0460">Magnesium</keyword>
<dbReference type="InterPro" id="IPR005835">
    <property type="entry name" value="NTP_transferase_dom"/>
</dbReference>
<dbReference type="RefSeq" id="WP_149111034.1">
    <property type="nucleotide sequence ID" value="NZ_CP042425.1"/>
</dbReference>
<keyword evidence="6" id="KW-0479">Metal-binding</keyword>
<evidence type="ECO:0000256" key="4">
    <source>
        <dbReference type="ARBA" id="ARBA00022679"/>
    </source>
</evidence>
<dbReference type="Gene3D" id="3.90.550.10">
    <property type="entry name" value="Spore Coat Polysaccharide Biosynthesis Protein SpsA, Chain A"/>
    <property type="match status" value="1"/>
</dbReference>
<dbReference type="SUPFAM" id="SSF53448">
    <property type="entry name" value="Nucleotide-diphospho-sugar transferases"/>
    <property type="match status" value="1"/>
</dbReference>
<evidence type="ECO:0000256" key="6">
    <source>
        <dbReference type="ARBA" id="ARBA00022723"/>
    </source>
</evidence>
<reference evidence="11" key="1">
    <citation type="submission" date="2019-08" db="EMBL/GenBank/DDBJ databases">
        <title>Limnoglobus roseus gen. nov., sp. nov., a novel freshwater planctomycete with a giant genome from the family Gemmataceae.</title>
        <authorList>
            <person name="Kulichevskaya I.S."/>
            <person name="Naumoff D.G."/>
            <person name="Miroshnikov K."/>
            <person name="Ivanova A."/>
            <person name="Philippov D.A."/>
            <person name="Hakobyan A."/>
            <person name="Rijpstra I.C."/>
            <person name="Sinninghe Damste J.S."/>
            <person name="Liesack W."/>
            <person name="Dedysh S.N."/>
        </authorList>
    </citation>
    <scope>NUCLEOTIDE SEQUENCE [LARGE SCALE GENOMIC DNA]</scope>
    <source>
        <strain evidence="11">PX52</strain>
    </source>
</reference>
<evidence type="ECO:0000256" key="7">
    <source>
        <dbReference type="ARBA" id="ARBA00022842"/>
    </source>
</evidence>
<organism evidence="10 11">
    <name type="scientific">Limnoglobus roseus</name>
    <dbReference type="NCBI Taxonomy" id="2598579"/>
    <lineage>
        <taxon>Bacteria</taxon>
        <taxon>Pseudomonadati</taxon>
        <taxon>Planctomycetota</taxon>
        <taxon>Planctomycetia</taxon>
        <taxon>Gemmatales</taxon>
        <taxon>Gemmataceae</taxon>
        <taxon>Limnoglobus</taxon>
    </lineage>
</organism>
<accession>A0A5C1AEZ1</accession>
<dbReference type="PANTHER" id="PTHR43532">
    <property type="entry name" value="GLUCOSE-1-PHOSPHATE THYMIDYLYLTRANSFERASE"/>
    <property type="match status" value="1"/>
</dbReference>
<keyword evidence="11" id="KW-1185">Reference proteome</keyword>
<dbReference type="KEGG" id="lrs:PX52LOC_03223"/>
<comment type="cofactor">
    <cofactor evidence="1">
        <name>Mg(2+)</name>
        <dbReference type="ChEBI" id="CHEBI:18420"/>
    </cofactor>
</comment>
<sequence>MSIRGVILAGGKGTRMGELTKVTNKHLLPVGAWPMVYHPLKKLTGAGMQDVLLVSGTEHMGDFVELLGSGKDHACRLTYRVQDEAGGIAQALGLAEHFCMGSRSCVLLGDNIFRDPLISFIEKANTRPDWAWIGLKQVPDPGRYGVAELNGEQVVSIEEKPANPKSDYAVVGIYVYPPDVFGLIRTLKPSNRGELEITDVNNHYLKQGRMGYSILDGYWTDAGTLDSLDFSNELVRKDPPRF</sequence>
<proteinExistence type="inferred from homology"/>
<evidence type="ECO:0000256" key="1">
    <source>
        <dbReference type="ARBA" id="ARBA00001946"/>
    </source>
</evidence>
<evidence type="ECO:0000313" key="10">
    <source>
        <dbReference type="EMBL" id="QEL16282.1"/>
    </source>
</evidence>
<keyword evidence="10" id="KW-0946">Virion</keyword>
<dbReference type="EMBL" id="CP042425">
    <property type="protein sequence ID" value="QEL16282.1"/>
    <property type="molecule type" value="Genomic_DNA"/>
</dbReference>
<evidence type="ECO:0000256" key="2">
    <source>
        <dbReference type="ARBA" id="ARBA00010480"/>
    </source>
</evidence>
<evidence type="ECO:0000313" key="11">
    <source>
        <dbReference type="Proteomes" id="UP000324974"/>
    </source>
</evidence>
<keyword evidence="4" id="KW-0808">Transferase</keyword>
<dbReference type="EC" id="2.7.7.24" evidence="3"/>
<comment type="similarity">
    <text evidence="2">Belongs to the glucose-1-phosphate thymidylyltransferase family.</text>
</comment>
<keyword evidence="10" id="KW-0167">Capsid protein</keyword>
<feature type="domain" description="Nucleotidyl transferase" evidence="9">
    <location>
        <begin position="5"/>
        <end position="228"/>
    </location>
</feature>
<dbReference type="Proteomes" id="UP000324974">
    <property type="component" value="Chromosome"/>
</dbReference>
<keyword evidence="5" id="KW-0548">Nucleotidyltransferase</keyword>
<protein>
    <recommendedName>
        <fullName evidence="3">glucose-1-phosphate thymidylyltransferase</fullName>
        <ecNumber evidence="3">2.7.7.24</ecNumber>
    </recommendedName>
</protein>
<dbReference type="OrthoDB" id="9803871at2"/>
<dbReference type="AlphaFoldDB" id="A0A5C1AEZ1"/>
<dbReference type="Pfam" id="PF00483">
    <property type="entry name" value="NTP_transferase"/>
    <property type="match status" value="1"/>
</dbReference>
<dbReference type="GO" id="GO:0008879">
    <property type="term" value="F:glucose-1-phosphate thymidylyltransferase activity"/>
    <property type="evidence" value="ECO:0007669"/>
    <property type="project" value="UniProtKB-EC"/>
</dbReference>
<dbReference type="PANTHER" id="PTHR43532:SF1">
    <property type="entry name" value="GLUCOSE-1-PHOSPHATE THYMIDYLYLTRANSFERASE 1"/>
    <property type="match status" value="1"/>
</dbReference>
<name>A0A5C1AEZ1_9BACT</name>